<dbReference type="EMBL" id="WNYA01000008">
    <property type="protein sequence ID" value="KAG8559259.1"/>
    <property type="molecule type" value="Genomic_DNA"/>
</dbReference>
<dbReference type="Gene3D" id="3.30.2350.10">
    <property type="entry name" value="Pseudouridine synthase"/>
    <property type="match status" value="1"/>
</dbReference>
<proteinExistence type="inferred from homology"/>
<dbReference type="Pfam" id="PF01509">
    <property type="entry name" value="TruB_N"/>
    <property type="match status" value="1"/>
</dbReference>
<dbReference type="Proteomes" id="UP000824782">
    <property type="component" value="Unassembled WGS sequence"/>
</dbReference>
<name>A0AAV7AGT7_ENGPU</name>
<evidence type="ECO:0000313" key="4">
    <source>
        <dbReference type="Proteomes" id="UP000824782"/>
    </source>
</evidence>
<reference evidence="3" key="1">
    <citation type="thesis" date="2020" institute="ProQuest LLC" country="789 East Eisenhower Parkway, Ann Arbor, MI, USA">
        <title>Comparative Genomics and Chromosome Evolution.</title>
        <authorList>
            <person name="Mudd A.B."/>
        </authorList>
    </citation>
    <scope>NUCLEOTIDE SEQUENCE</scope>
    <source>
        <strain evidence="3">237g6f4</strain>
        <tissue evidence="3">Blood</tissue>
    </source>
</reference>
<dbReference type="PANTHER" id="PTHR13195:SF0">
    <property type="entry name" value="PSEUDOURIDYLATE SYNTHASE TRUB2, MITOCHONDRIAL"/>
    <property type="match status" value="1"/>
</dbReference>
<evidence type="ECO:0000313" key="3">
    <source>
        <dbReference type="EMBL" id="KAG8559259.1"/>
    </source>
</evidence>
<dbReference type="InterPro" id="IPR020103">
    <property type="entry name" value="PsdUridine_synth_cat_dom_sf"/>
</dbReference>
<keyword evidence="4" id="KW-1185">Reference proteome</keyword>
<dbReference type="CDD" id="cd02868">
    <property type="entry name" value="PseudoU_synth_hTruB2_like"/>
    <property type="match status" value="1"/>
</dbReference>
<evidence type="ECO:0000259" key="2">
    <source>
        <dbReference type="Pfam" id="PF01509"/>
    </source>
</evidence>
<sequence>MWYSHWFLVVDVIRSTAMALSASSAFRLLHGIFAVYKPPGMKWKSVRDTIEIKLLQELNSLQQPPPRQKILFLPQSNESSSATELTKVVTSVPVLADHKLVKGPSYTYMKIGAGHRLDIKSSGVFVLGIGSGNKLLTDMYEQHYTKDYTVSGMFGKATDDFSDEGKVIEKTTYKHITRDRLERVLAMIQGANQKALLIHSHVDLKSQEAYEMAVKGKLRPMMKSPPLVLGLRCIEFNPPNFSLEIRCMHETQQYLRKLIHEIGLELRSSAVCTKVRRIRDGPFTLDCALTHGHWDLQSVTNAIKDCKPIATEIFKDDLENGDEDLEGNEGRNIVT</sequence>
<dbReference type="GO" id="GO:0009982">
    <property type="term" value="F:pseudouridine synthase activity"/>
    <property type="evidence" value="ECO:0007669"/>
    <property type="project" value="InterPro"/>
</dbReference>
<evidence type="ECO:0000256" key="1">
    <source>
        <dbReference type="ARBA" id="ARBA00008999"/>
    </source>
</evidence>
<dbReference type="GO" id="GO:0006396">
    <property type="term" value="P:RNA processing"/>
    <property type="evidence" value="ECO:0007669"/>
    <property type="project" value="InterPro"/>
</dbReference>
<dbReference type="GO" id="GO:0001522">
    <property type="term" value="P:pseudouridine synthesis"/>
    <property type="evidence" value="ECO:0007669"/>
    <property type="project" value="InterPro"/>
</dbReference>
<accession>A0AAV7AGT7</accession>
<dbReference type="SUPFAM" id="SSF55120">
    <property type="entry name" value="Pseudouridine synthase"/>
    <property type="match status" value="1"/>
</dbReference>
<dbReference type="GO" id="GO:0003723">
    <property type="term" value="F:RNA binding"/>
    <property type="evidence" value="ECO:0007669"/>
    <property type="project" value="InterPro"/>
</dbReference>
<dbReference type="InterPro" id="IPR039048">
    <property type="entry name" value="Trub2"/>
</dbReference>
<gene>
    <name evidence="3" type="ORF">GDO81_017279</name>
</gene>
<organism evidence="3 4">
    <name type="scientific">Engystomops pustulosus</name>
    <name type="common">Tungara frog</name>
    <name type="synonym">Physalaemus pustulosus</name>
    <dbReference type="NCBI Taxonomy" id="76066"/>
    <lineage>
        <taxon>Eukaryota</taxon>
        <taxon>Metazoa</taxon>
        <taxon>Chordata</taxon>
        <taxon>Craniata</taxon>
        <taxon>Vertebrata</taxon>
        <taxon>Euteleostomi</taxon>
        <taxon>Amphibia</taxon>
        <taxon>Batrachia</taxon>
        <taxon>Anura</taxon>
        <taxon>Neobatrachia</taxon>
        <taxon>Hyloidea</taxon>
        <taxon>Leptodactylidae</taxon>
        <taxon>Leiuperinae</taxon>
        <taxon>Engystomops</taxon>
    </lineage>
</organism>
<comment type="similarity">
    <text evidence="1">Belongs to the pseudouridine synthase TruB family.</text>
</comment>
<dbReference type="InterPro" id="IPR002501">
    <property type="entry name" value="PsdUridine_synth_N"/>
</dbReference>
<dbReference type="PANTHER" id="PTHR13195">
    <property type="entry name" value="PSEUDOURIDINE SYNTHASE-RELATED"/>
    <property type="match status" value="1"/>
</dbReference>
<protein>
    <recommendedName>
        <fullName evidence="2">Pseudouridine synthase II N-terminal domain-containing protein</fullName>
    </recommendedName>
</protein>
<comment type="caution">
    <text evidence="3">The sequence shown here is derived from an EMBL/GenBank/DDBJ whole genome shotgun (WGS) entry which is preliminary data.</text>
</comment>
<dbReference type="AlphaFoldDB" id="A0AAV7AGT7"/>
<feature type="domain" description="Pseudouridine synthase II N-terminal" evidence="2">
    <location>
        <begin position="108"/>
        <end position="251"/>
    </location>
</feature>